<protein>
    <submittedName>
        <fullName evidence="1">9179_t:CDS:1</fullName>
    </submittedName>
</protein>
<comment type="caution">
    <text evidence="1">The sequence shown here is derived from an EMBL/GenBank/DDBJ whole genome shotgun (WGS) entry which is preliminary data.</text>
</comment>
<gene>
    <name evidence="1" type="ORF">SCALOS_LOCUS8080</name>
</gene>
<sequence length="181" mass="21191">DDIDRFLFDYRRYAKSKNWDEETKYRIVVIHISDKTKTWVRKLIRSCNNKWDTLKDGIVKVINARSDEKLKINRLKNIKQEVNNDSKIDKIELDIKELVKVVRELTSNNSSTFYHSRSPNSVQSPRSQRRNDEQRDVRNEGVKIAGANIRYFEVTSGSDSSGVECLKVEIVKGEPIFNVRN</sequence>
<keyword evidence="2" id="KW-1185">Reference proteome</keyword>
<organism evidence="1 2">
    <name type="scientific">Scutellospora calospora</name>
    <dbReference type="NCBI Taxonomy" id="85575"/>
    <lineage>
        <taxon>Eukaryota</taxon>
        <taxon>Fungi</taxon>
        <taxon>Fungi incertae sedis</taxon>
        <taxon>Mucoromycota</taxon>
        <taxon>Glomeromycotina</taxon>
        <taxon>Glomeromycetes</taxon>
        <taxon>Diversisporales</taxon>
        <taxon>Gigasporaceae</taxon>
        <taxon>Scutellospora</taxon>
    </lineage>
</organism>
<proteinExistence type="predicted"/>
<evidence type="ECO:0000313" key="1">
    <source>
        <dbReference type="EMBL" id="CAG8634179.1"/>
    </source>
</evidence>
<dbReference type="EMBL" id="CAJVPM010020273">
    <property type="protein sequence ID" value="CAG8634179.1"/>
    <property type="molecule type" value="Genomic_DNA"/>
</dbReference>
<dbReference type="Proteomes" id="UP000789860">
    <property type="component" value="Unassembled WGS sequence"/>
</dbReference>
<feature type="non-terminal residue" evidence="1">
    <location>
        <position position="1"/>
    </location>
</feature>
<name>A0ACA9NCW1_9GLOM</name>
<accession>A0ACA9NCW1</accession>
<evidence type="ECO:0000313" key="2">
    <source>
        <dbReference type="Proteomes" id="UP000789860"/>
    </source>
</evidence>
<reference evidence="1" key="1">
    <citation type="submission" date="2021-06" db="EMBL/GenBank/DDBJ databases">
        <authorList>
            <person name="Kallberg Y."/>
            <person name="Tangrot J."/>
            <person name="Rosling A."/>
        </authorList>
    </citation>
    <scope>NUCLEOTIDE SEQUENCE</scope>
    <source>
        <strain evidence="1">AU212A</strain>
    </source>
</reference>